<dbReference type="PANTHER" id="PTHR46068">
    <property type="entry name" value="PROTEIN CBG27172"/>
    <property type="match status" value="1"/>
</dbReference>
<dbReference type="Gene3D" id="3.30.420.10">
    <property type="entry name" value="Ribonuclease H-like superfamily/Ribonuclease H"/>
    <property type="match status" value="1"/>
</dbReference>
<dbReference type="EMBL" id="JBFDAA010000005">
    <property type="protein sequence ID" value="KAL1132100.1"/>
    <property type="molecule type" value="Genomic_DNA"/>
</dbReference>
<evidence type="ECO:0000313" key="3">
    <source>
        <dbReference type="Proteomes" id="UP001558652"/>
    </source>
</evidence>
<feature type="region of interest" description="Disordered" evidence="1">
    <location>
        <begin position="343"/>
        <end position="362"/>
    </location>
</feature>
<name>A0ABD0YLN7_9HEMI</name>
<accession>A0ABD0YLN7</accession>
<dbReference type="Proteomes" id="UP001558652">
    <property type="component" value="Unassembled WGS sequence"/>
</dbReference>
<gene>
    <name evidence="2" type="ORF">AAG570_010058</name>
</gene>
<evidence type="ECO:0000313" key="2">
    <source>
        <dbReference type="EMBL" id="KAL1132100.1"/>
    </source>
</evidence>
<dbReference type="InterPro" id="IPR036397">
    <property type="entry name" value="RNaseH_sf"/>
</dbReference>
<evidence type="ECO:0000256" key="1">
    <source>
        <dbReference type="SAM" id="MobiDB-lite"/>
    </source>
</evidence>
<sequence>MTFEVTSPRPVEFRQAAPCRVPPGLQLNRNKRQLEVEARLRYLNILDKLLCVPKCEEAKCLRGNKNKHEYRKILSWDSFYPTGPEDTVFITRYLPEGGKTLRSMSSNDAAMQEVKTLLRRLRQLKHAYPPDDELDYGQISSFMLFLPAFVTNNTSVIIVISVLYNEDLRYSSYKRRKGQLLTEKARERRLMNAKKLLSKVKHPAEPQTISFFSDEKNFCQDQKHNTQNNRWLAYSTKDIPRVMQTKFPQTVMVFGCVSSKGDVMPPHLFQGGLRLTSDGYVELLNTVVKPWIRRVANALPRETVASACSRFQSRIEAVIDANGGYFEPDANNADNPDREILHDGVSSSSTVSKLRTKNKEVGGCEEETKMREMLEIKGTLQGLTEKVASLRNSFRLKNNESFRRNDAPYSLGRNVRFSRQPSSFSSSSLVCYESSPVAGSQPEGIVAESTLTIKDRIAFLVNNSRGRFFGNPYSGIKK</sequence>
<keyword evidence="3" id="KW-1185">Reference proteome</keyword>
<comment type="caution">
    <text evidence="2">The sequence shown here is derived from an EMBL/GenBank/DDBJ whole genome shotgun (WGS) entry which is preliminary data.</text>
</comment>
<reference evidence="2 3" key="1">
    <citation type="submission" date="2024-07" db="EMBL/GenBank/DDBJ databases">
        <title>Chromosome-level genome assembly of the water stick insect Ranatra chinensis (Heteroptera: Nepidae).</title>
        <authorList>
            <person name="Liu X."/>
        </authorList>
    </citation>
    <scope>NUCLEOTIDE SEQUENCE [LARGE SCALE GENOMIC DNA]</scope>
    <source>
        <strain evidence="2">Cailab_2021Rc</strain>
        <tissue evidence="2">Muscle</tissue>
    </source>
</reference>
<organism evidence="2 3">
    <name type="scientific">Ranatra chinensis</name>
    <dbReference type="NCBI Taxonomy" id="642074"/>
    <lineage>
        <taxon>Eukaryota</taxon>
        <taxon>Metazoa</taxon>
        <taxon>Ecdysozoa</taxon>
        <taxon>Arthropoda</taxon>
        <taxon>Hexapoda</taxon>
        <taxon>Insecta</taxon>
        <taxon>Pterygota</taxon>
        <taxon>Neoptera</taxon>
        <taxon>Paraneoptera</taxon>
        <taxon>Hemiptera</taxon>
        <taxon>Heteroptera</taxon>
        <taxon>Panheteroptera</taxon>
        <taxon>Nepomorpha</taxon>
        <taxon>Nepidae</taxon>
        <taxon>Ranatrinae</taxon>
        <taxon>Ranatra</taxon>
    </lineage>
</organism>
<protein>
    <submittedName>
        <fullName evidence="2">Uncharacterized protein</fullName>
    </submittedName>
</protein>
<dbReference type="AlphaFoldDB" id="A0ABD0YLN7"/>
<dbReference type="PANTHER" id="PTHR46068:SF1">
    <property type="entry name" value="TRANSPOSASE IS30-LIKE HTH DOMAIN-CONTAINING PROTEIN"/>
    <property type="match status" value="1"/>
</dbReference>
<proteinExistence type="predicted"/>